<evidence type="ECO:0000256" key="1">
    <source>
        <dbReference type="SAM" id="Phobius"/>
    </source>
</evidence>
<keyword evidence="1" id="KW-0472">Membrane</keyword>
<dbReference type="EMBL" id="JBHULX010000001">
    <property type="protein sequence ID" value="MFD2589297.1"/>
    <property type="molecule type" value="Genomic_DNA"/>
</dbReference>
<name>A0ABW5N118_9FLAO</name>
<keyword evidence="1" id="KW-1133">Transmembrane helix</keyword>
<comment type="caution">
    <text evidence="2">The sequence shown here is derived from an EMBL/GenBank/DDBJ whole genome shotgun (WGS) entry which is preliminary data.</text>
</comment>
<accession>A0ABW5N118</accession>
<sequence length="456" mass="52365">MKRYKTHLFIALLLLGVVFVILYKNWQSRSYKFVVHADANRIVKVDVCEVAKTLLIDDVQYSKKDTEEGNTIRISTTSNGLRIPANIFFYTVPKAPKTIFCTLKAVNIEEAVSFLSQKLQINIQSESTSFFLKTNEKRTISMAYLHNTIVLAYSFQKEDITSIFSQILTEGHYLTPNAPLFKKLKEKEHHLQFASLAGGYFSLDATKGQIALNGTFPPHPDIEYSTTTEIPEFDRTTPIQLFLAAHLKKKEKDTQISWKNHFVSQDSLLTSLQHHLFLRMHGFTTQQDSIIRYEYNDNFEKTAKVSLQEKKVPSLQIDIPIKNNNNVLSYLKNQQLLTKDHRIADAPMYHFYAQQTEKDFVISTTKTFKKPIDKRIASTAFLKLYIHLPPLIHELPNPVQSYGASIEKIHLIGKKVSDNRLYIDGMITFNNKEINALTQLLKKNATKLLGDKNMVN</sequence>
<dbReference type="RefSeq" id="WP_378257907.1">
    <property type="nucleotide sequence ID" value="NZ_JBHSJV010000001.1"/>
</dbReference>
<evidence type="ECO:0000313" key="2">
    <source>
        <dbReference type="EMBL" id="MFD2589297.1"/>
    </source>
</evidence>
<proteinExistence type="predicted"/>
<keyword evidence="3" id="KW-1185">Reference proteome</keyword>
<keyword evidence="1" id="KW-0812">Transmembrane</keyword>
<organism evidence="2 3">
    <name type="scientific">Aquimarina hainanensis</name>
    <dbReference type="NCBI Taxonomy" id="1578017"/>
    <lineage>
        <taxon>Bacteria</taxon>
        <taxon>Pseudomonadati</taxon>
        <taxon>Bacteroidota</taxon>
        <taxon>Flavobacteriia</taxon>
        <taxon>Flavobacteriales</taxon>
        <taxon>Flavobacteriaceae</taxon>
        <taxon>Aquimarina</taxon>
    </lineage>
</organism>
<protein>
    <submittedName>
        <fullName evidence="2">Uncharacterized protein</fullName>
    </submittedName>
</protein>
<gene>
    <name evidence="2" type="ORF">ACFSTE_00545</name>
</gene>
<dbReference type="Proteomes" id="UP001597459">
    <property type="component" value="Unassembled WGS sequence"/>
</dbReference>
<reference evidence="3" key="1">
    <citation type="journal article" date="2019" name="Int. J. Syst. Evol. Microbiol.">
        <title>The Global Catalogue of Microorganisms (GCM) 10K type strain sequencing project: providing services to taxonomists for standard genome sequencing and annotation.</title>
        <authorList>
            <consortium name="The Broad Institute Genomics Platform"/>
            <consortium name="The Broad Institute Genome Sequencing Center for Infectious Disease"/>
            <person name="Wu L."/>
            <person name="Ma J."/>
        </authorList>
    </citation>
    <scope>NUCLEOTIDE SEQUENCE [LARGE SCALE GENOMIC DNA]</scope>
    <source>
        <strain evidence="3">KCTC 42423</strain>
    </source>
</reference>
<evidence type="ECO:0000313" key="3">
    <source>
        <dbReference type="Proteomes" id="UP001597459"/>
    </source>
</evidence>
<feature type="transmembrane region" description="Helical" evidence="1">
    <location>
        <begin position="6"/>
        <end position="23"/>
    </location>
</feature>